<comment type="caution">
    <text evidence="2">The sequence shown here is derived from an EMBL/GenBank/DDBJ whole genome shotgun (WGS) entry which is preliminary data.</text>
</comment>
<dbReference type="EMBL" id="LJCR01002357">
    <property type="protein sequence ID" value="KPV48848.1"/>
    <property type="molecule type" value="Genomic_DNA"/>
</dbReference>
<dbReference type="InterPro" id="IPR009100">
    <property type="entry name" value="AcylCoA_DH/oxidase_NM_dom_sf"/>
</dbReference>
<evidence type="ECO:0000313" key="3">
    <source>
        <dbReference type="Proteomes" id="UP000050509"/>
    </source>
</evidence>
<dbReference type="GO" id="GO:0016627">
    <property type="term" value="F:oxidoreductase activity, acting on the CH-CH group of donors"/>
    <property type="evidence" value="ECO:0007669"/>
    <property type="project" value="InterPro"/>
</dbReference>
<evidence type="ECO:0000259" key="1">
    <source>
        <dbReference type="Pfam" id="PF02771"/>
    </source>
</evidence>
<dbReference type="InterPro" id="IPR013786">
    <property type="entry name" value="AcylCoA_DH/ox_N"/>
</dbReference>
<organism evidence="2 3">
    <name type="scientific">Kouleothrix aurantiaca</name>
    <dbReference type="NCBI Taxonomy" id="186479"/>
    <lineage>
        <taxon>Bacteria</taxon>
        <taxon>Bacillati</taxon>
        <taxon>Chloroflexota</taxon>
        <taxon>Chloroflexia</taxon>
        <taxon>Chloroflexales</taxon>
        <taxon>Roseiflexineae</taxon>
        <taxon>Roseiflexaceae</taxon>
        <taxon>Kouleothrix</taxon>
    </lineage>
</organism>
<sequence length="124" mass="13315">MNLTPRQHEMVAIAAALANELAPRVDANDRTGRFPIENYADLHTSGYLRQIVPAEYGGAGANLFETVLMQERLAQGDGATAMAANMTMHLIGRVREVGNWPAPLFEAICRDVAEHGALINGAAS</sequence>
<accession>A0A0P9CT75</accession>
<name>A0A0P9CT75_9CHLR</name>
<keyword evidence="3" id="KW-1185">Reference proteome</keyword>
<feature type="non-terminal residue" evidence="2">
    <location>
        <position position="124"/>
    </location>
</feature>
<dbReference type="InterPro" id="IPR037069">
    <property type="entry name" value="AcylCoA_DH/ox_N_sf"/>
</dbReference>
<dbReference type="Pfam" id="PF02771">
    <property type="entry name" value="Acyl-CoA_dh_N"/>
    <property type="match status" value="1"/>
</dbReference>
<dbReference type="Gene3D" id="1.10.540.10">
    <property type="entry name" value="Acyl-CoA dehydrogenase/oxidase, N-terminal domain"/>
    <property type="match status" value="1"/>
</dbReference>
<dbReference type="GO" id="GO:0050660">
    <property type="term" value="F:flavin adenine dinucleotide binding"/>
    <property type="evidence" value="ECO:0007669"/>
    <property type="project" value="InterPro"/>
</dbReference>
<reference evidence="2 3" key="1">
    <citation type="submission" date="2015-09" db="EMBL/GenBank/DDBJ databases">
        <title>Draft genome sequence of Kouleothrix aurantiaca JCM 19913.</title>
        <authorList>
            <person name="Hemp J."/>
        </authorList>
    </citation>
    <scope>NUCLEOTIDE SEQUENCE [LARGE SCALE GENOMIC DNA]</scope>
    <source>
        <strain evidence="2 3">COM-B</strain>
    </source>
</reference>
<proteinExistence type="predicted"/>
<protein>
    <submittedName>
        <fullName evidence="2">Acyl-CoA dehydrogenase</fullName>
    </submittedName>
</protein>
<feature type="domain" description="Acyl-CoA dehydrogenase/oxidase N-terminal" evidence="1">
    <location>
        <begin position="13"/>
        <end position="92"/>
    </location>
</feature>
<dbReference type="AlphaFoldDB" id="A0A0P9CT75"/>
<gene>
    <name evidence="2" type="ORF">SE17_35860</name>
</gene>
<dbReference type="SUPFAM" id="SSF56645">
    <property type="entry name" value="Acyl-CoA dehydrogenase NM domain-like"/>
    <property type="match status" value="1"/>
</dbReference>
<dbReference type="Proteomes" id="UP000050509">
    <property type="component" value="Unassembled WGS sequence"/>
</dbReference>
<evidence type="ECO:0000313" key="2">
    <source>
        <dbReference type="EMBL" id="KPV48848.1"/>
    </source>
</evidence>